<dbReference type="GO" id="GO:0016020">
    <property type="term" value="C:membrane"/>
    <property type="evidence" value="ECO:0007669"/>
    <property type="project" value="InterPro"/>
</dbReference>
<evidence type="ECO:0000313" key="3">
    <source>
        <dbReference type="Proteomes" id="UP000183569"/>
    </source>
</evidence>
<feature type="transmembrane region" description="Helical" evidence="1">
    <location>
        <begin position="63"/>
        <end position="81"/>
    </location>
</feature>
<proteinExistence type="predicted"/>
<dbReference type="InterPro" id="IPR020368">
    <property type="entry name" value="Uncharacterised_YbjM"/>
</dbReference>
<dbReference type="RefSeq" id="WP_017456130.1">
    <property type="nucleotide sequence ID" value="NZ_CP016337.1"/>
</dbReference>
<name>A0A1G4XFB9_9ENTR</name>
<feature type="transmembrane region" description="Helical" evidence="1">
    <location>
        <begin position="7"/>
        <end position="28"/>
    </location>
</feature>
<evidence type="ECO:0000313" key="2">
    <source>
        <dbReference type="EMBL" id="SCX39913.1"/>
    </source>
</evidence>
<keyword evidence="1" id="KW-0812">Transmembrane</keyword>
<feature type="transmembrane region" description="Helical" evidence="1">
    <location>
        <begin position="40"/>
        <end position="56"/>
    </location>
</feature>
<dbReference type="GeneID" id="23843226"/>
<dbReference type="Pfam" id="PF11045">
    <property type="entry name" value="YbjM"/>
    <property type="match status" value="1"/>
</dbReference>
<sequence>MKNRRSRVGVICCALLFIAVCLLLVINMKGALPVSGNPELGLLLFTLPGIVGGLIARRRKAIVPLFGAVLAAPFCYVLIYLHLAPSQSNWQVIAWLFSAIFWCGMGGLFYLFVRKILRCKK</sequence>
<feature type="transmembrane region" description="Helical" evidence="1">
    <location>
        <begin position="93"/>
        <end position="113"/>
    </location>
</feature>
<evidence type="ECO:0000256" key="1">
    <source>
        <dbReference type="SAM" id="Phobius"/>
    </source>
</evidence>
<comment type="caution">
    <text evidence="2">The sequence shown here is derived from an EMBL/GenBank/DDBJ whole genome shotgun (WGS) entry which is preliminary data.</text>
</comment>
<reference evidence="2 3" key="1">
    <citation type="submission" date="2016-10" db="EMBL/GenBank/DDBJ databases">
        <authorList>
            <person name="Varghese N."/>
            <person name="Submissions S."/>
        </authorList>
    </citation>
    <scope>NUCLEOTIDE SEQUENCE [LARGE SCALE GENOMIC DNA]</scope>
    <source>
        <strain evidence="2 3">CGMCC 1.12102</strain>
    </source>
</reference>
<organism evidence="2 3">
    <name type="scientific">Kosakonia sacchari</name>
    <dbReference type="NCBI Taxonomy" id="1158459"/>
    <lineage>
        <taxon>Bacteria</taxon>
        <taxon>Pseudomonadati</taxon>
        <taxon>Pseudomonadota</taxon>
        <taxon>Gammaproteobacteria</taxon>
        <taxon>Enterobacterales</taxon>
        <taxon>Enterobacteriaceae</taxon>
        <taxon>Kosakonia</taxon>
    </lineage>
</organism>
<accession>A0A1G4XFB9</accession>
<protein>
    <submittedName>
        <fullName evidence="2">Inner membrane protein</fullName>
    </submittedName>
</protein>
<dbReference type="AlphaFoldDB" id="A0A1G4XFB9"/>
<keyword evidence="1" id="KW-1133">Transmembrane helix</keyword>
<keyword evidence="1" id="KW-0472">Membrane</keyword>
<dbReference type="EMBL" id="FMUI01000002">
    <property type="protein sequence ID" value="SCX39913.1"/>
    <property type="molecule type" value="Genomic_DNA"/>
</dbReference>
<gene>
    <name evidence="2" type="ORF">SAMN02927897_00715</name>
</gene>
<dbReference type="Proteomes" id="UP000183569">
    <property type="component" value="Unassembled WGS sequence"/>
</dbReference>